<sequence>MLTLVSNDFVSRYVQQTPLAMREDLLEIIQMMALIAPEAELASDLGIPYFQQNASWIYGVAAREDHLCVYFSDLSVLHSFASRLPHAQFGDDCLIIHRLDEINLNVFMELLGQIKVHFLLNHREPPELVQ</sequence>
<dbReference type="SUPFAM" id="SSF159888">
    <property type="entry name" value="YdhG-like"/>
    <property type="match status" value="1"/>
</dbReference>
<name>A0A1M5IMZ3_9GAMM</name>
<organism evidence="1 2">
    <name type="scientific">Marinomonas polaris DSM 16579</name>
    <dbReference type="NCBI Taxonomy" id="1122206"/>
    <lineage>
        <taxon>Bacteria</taxon>
        <taxon>Pseudomonadati</taxon>
        <taxon>Pseudomonadota</taxon>
        <taxon>Gammaproteobacteria</taxon>
        <taxon>Oceanospirillales</taxon>
        <taxon>Oceanospirillaceae</taxon>
        <taxon>Marinomonas</taxon>
    </lineage>
</organism>
<gene>
    <name evidence="1" type="ORF">SAMN02745753_03656</name>
</gene>
<dbReference type="STRING" id="1122206.SAMN02745753_03656"/>
<reference evidence="2" key="1">
    <citation type="submission" date="2016-11" db="EMBL/GenBank/DDBJ databases">
        <authorList>
            <person name="Varghese N."/>
            <person name="Submissions S."/>
        </authorList>
    </citation>
    <scope>NUCLEOTIDE SEQUENCE [LARGE SCALE GENOMIC DNA]</scope>
    <source>
        <strain evidence="2">DSM 16579</strain>
    </source>
</reference>
<evidence type="ECO:0000313" key="1">
    <source>
        <dbReference type="EMBL" id="SHG29611.1"/>
    </source>
</evidence>
<dbReference type="EMBL" id="FQVF01000019">
    <property type="protein sequence ID" value="SHG29611.1"/>
    <property type="molecule type" value="Genomic_DNA"/>
</dbReference>
<evidence type="ECO:0008006" key="3">
    <source>
        <dbReference type="Google" id="ProtNLM"/>
    </source>
</evidence>
<dbReference type="OrthoDB" id="6106960at2"/>
<evidence type="ECO:0000313" key="2">
    <source>
        <dbReference type="Proteomes" id="UP000184517"/>
    </source>
</evidence>
<dbReference type="RefSeq" id="WP_072841095.1">
    <property type="nucleotide sequence ID" value="NZ_FQVF01000019.1"/>
</dbReference>
<accession>A0A1M5IMZ3</accession>
<dbReference type="Gene3D" id="3.90.1150.200">
    <property type="match status" value="1"/>
</dbReference>
<proteinExistence type="predicted"/>
<dbReference type="Proteomes" id="UP000184517">
    <property type="component" value="Unassembled WGS sequence"/>
</dbReference>
<protein>
    <recommendedName>
        <fullName evidence="3">YdhG-like domain-containing protein</fullName>
    </recommendedName>
</protein>
<keyword evidence="2" id="KW-1185">Reference proteome</keyword>
<dbReference type="AlphaFoldDB" id="A0A1M5IMZ3"/>